<evidence type="ECO:0000313" key="3">
    <source>
        <dbReference type="Proteomes" id="UP001153292"/>
    </source>
</evidence>
<feature type="compositionally biased region" description="Polar residues" evidence="1">
    <location>
        <begin position="32"/>
        <end position="46"/>
    </location>
</feature>
<dbReference type="PANTHER" id="PTHR33053:SF9">
    <property type="entry name" value="AGAP000105-PA"/>
    <property type="match status" value="1"/>
</dbReference>
<accession>A0ABN8AW44</accession>
<organism evidence="2 3">
    <name type="scientific">Chilo suppressalis</name>
    <name type="common">Asiatic rice borer moth</name>
    <dbReference type="NCBI Taxonomy" id="168631"/>
    <lineage>
        <taxon>Eukaryota</taxon>
        <taxon>Metazoa</taxon>
        <taxon>Ecdysozoa</taxon>
        <taxon>Arthropoda</taxon>
        <taxon>Hexapoda</taxon>
        <taxon>Insecta</taxon>
        <taxon>Pterygota</taxon>
        <taxon>Neoptera</taxon>
        <taxon>Endopterygota</taxon>
        <taxon>Lepidoptera</taxon>
        <taxon>Glossata</taxon>
        <taxon>Ditrysia</taxon>
        <taxon>Pyraloidea</taxon>
        <taxon>Crambidae</taxon>
        <taxon>Crambinae</taxon>
        <taxon>Chilo</taxon>
    </lineage>
</organism>
<keyword evidence="3" id="KW-1185">Reference proteome</keyword>
<dbReference type="EMBL" id="OU963907">
    <property type="protein sequence ID" value="CAH0399561.1"/>
    <property type="molecule type" value="Genomic_DNA"/>
</dbReference>
<evidence type="ECO:0000313" key="2">
    <source>
        <dbReference type="EMBL" id="CAH0399561.1"/>
    </source>
</evidence>
<dbReference type="Proteomes" id="UP001153292">
    <property type="component" value="Chromosome 14"/>
</dbReference>
<sequence length="683" mass="79406">MDIKPWKKRKRSGGIKRKLSKQYSKYKTCENNQNFDQLGPSTSVSMPCQEFSEESDSTNSGNGSVFLKNIVSIPNDNPPENCSDLPYFSQRQERVLVFNEGSRYSNITENNEIHTPSFYRSSDSDTDEDAEESKFSNDILFREQIRKWAIEKNIAQAALKDLSKIINSRFPNTLPNDPRTLLRTPRSISIVEIQLDGEYWHNGLTDSLQICLEKWVNVPDIINLNINFDGLPIYKSSKKEFWPILCNILEDLILEPFVIGIYCGIGKPKSLEKYLEKFVTEMKYLLDNGIYLSNCNKTVTIRIRCFVCDSPARAYIKGVCNFNGKHGCLKCNTVGEYSHNSHTVYFPQVTSSARTNDGFRVADCLHLIDLGVMKRLLIGWRDGNLGKFVTKWCSRNIDVVMIFLLKCKLPSEIHRSVRGIDCLVHWKASEYRSFLFYLSIIILPDVLPRDAFVHFLFLYCAITICSSKEYLHFLPLAKELLQYFVQHYKDFYGVDYITSNVHNLLHVVEEVERYGPLQTFSAYPFENKLYLIKKMLRGGKKPLPQVAKRLSENFEKLGDDLKTKNQYKGPFIKKTYNKHTKIYFQYFCLSKKPQDKYFMTHTNDIFELKEVKEENLTINGYLITGLREVFDHLVKSSNFNIFKAKMPENERIEVTVKLENVKLKLVCIEHKKELYFIPLIHTV</sequence>
<name>A0ABN8AW44_CHISP</name>
<feature type="region of interest" description="Disordered" evidence="1">
    <location>
        <begin position="32"/>
        <end position="62"/>
    </location>
</feature>
<dbReference type="PANTHER" id="PTHR33053">
    <property type="entry name" value="PROTEIN, PUTATIVE-RELATED"/>
    <property type="match status" value="1"/>
</dbReference>
<reference evidence="2" key="1">
    <citation type="submission" date="2021-12" db="EMBL/GenBank/DDBJ databases">
        <authorList>
            <person name="King R."/>
        </authorList>
    </citation>
    <scope>NUCLEOTIDE SEQUENCE</scope>
</reference>
<protein>
    <recommendedName>
        <fullName evidence="4">Transposase domain-containing protein</fullName>
    </recommendedName>
</protein>
<evidence type="ECO:0000256" key="1">
    <source>
        <dbReference type="SAM" id="MobiDB-lite"/>
    </source>
</evidence>
<evidence type="ECO:0008006" key="4">
    <source>
        <dbReference type="Google" id="ProtNLM"/>
    </source>
</evidence>
<proteinExistence type="predicted"/>
<gene>
    <name evidence="2" type="ORF">CHILSU_LOCUS2710</name>
</gene>